<dbReference type="Gene3D" id="3.90.199.10">
    <property type="entry name" value="Topoisomerase II, domain 5"/>
    <property type="match status" value="1"/>
</dbReference>
<dbReference type="Pfam" id="PF03989">
    <property type="entry name" value="DNA_gyraseA_C"/>
    <property type="match status" value="6"/>
</dbReference>
<dbReference type="GO" id="GO:0005694">
    <property type="term" value="C:chromosome"/>
    <property type="evidence" value="ECO:0007669"/>
    <property type="project" value="InterPro"/>
</dbReference>
<dbReference type="GO" id="GO:0003677">
    <property type="term" value="F:DNA binding"/>
    <property type="evidence" value="ECO:0007669"/>
    <property type="project" value="UniProtKB-UniRule"/>
</dbReference>
<keyword evidence="9" id="KW-0963">Cytoplasm</keyword>
<dbReference type="GO" id="GO:0009330">
    <property type="term" value="C:DNA topoisomerase type II (double strand cut, ATP-hydrolyzing) complex"/>
    <property type="evidence" value="ECO:0007669"/>
    <property type="project" value="TreeGrafter"/>
</dbReference>
<dbReference type="FunFam" id="3.30.1360.40:FF:000002">
    <property type="entry name" value="DNA gyrase subunit A"/>
    <property type="match status" value="1"/>
</dbReference>
<dbReference type="SUPFAM" id="SSF101904">
    <property type="entry name" value="GyrA/ParC C-terminal domain-like"/>
    <property type="match status" value="1"/>
</dbReference>
<dbReference type="EMBL" id="MEXN01000005">
    <property type="protein sequence ID" value="OGD03748.1"/>
    <property type="molecule type" value="Genomic_DNA"/>
</dbReference>
<accession>A0A1F4ZC26</accession>
<gene>
    <name evidence="9" type="primary">gyrA</name>
    <name evidence="12" type="ORF">A2989_03645</name>
</gene>
<dbReference type="InterPro" id="IPR002205">
    <property type="entry name" value="Topo_IIA_dom_A"/>
</dbReference>
<evidence type="ECO:0000313" key="12">
    <source>
        <dbReference type="EMBL" id="OGD03748.1"/>
    </source>
</evidence>
<dbReference type="FunFam" id="2.120.10.90:FF:000005">
    <property type="entry name" value="DNA topoisomerase 4 subunit A"/>
    <property type="match status" value="1"/>
</dbReference>
<dbReference type="InterPro" id="IPR013758">
    <property type="entry name" value="Topo_IIA_A/C_ab"/>
</dbReference>
<dbReference type="SUPFAM" id="SSF56719">
    <property type="entry name" value="Type II DNA topoisomerase"/>
    <property type="match status" value="1"/>
</dbReference>
<evidence type="ECO:0000256" key="4">
    <source>
        <dbReference type="ARBA" id="ARBA00022840"/>
    </source>
</evidence>
<dbReference type="GO" id="GO:0006261">
    <property type="term" value="P:DNA-templated DNA replication"/>
    <property type="evidence" value="ECO:0007669"/>
    <property type="project" value="UniProtKB-UniRule"/>
</dbReference>
<feature type="active site" description="O-(5'-phospho-DNA)-tyrosine intermediate" evidence="9 10">
    <location>
        <position position="125"/>
    </location>
</feature>
<dbReference type="Pfam" id="PF00521">
    <property type="entry name" value="DNA_topoisoIV"/>
    <property type="match status" value="1"/>
</dbReference>
<dbReference type="GO" id="GO:0006265">
    <property type="term" value="P:DNA topological change"/>
    <property type="evidence" value="ECO:0007669"/>
    <property type="project" value="UniProtKB-UniRule"/>
</dbReference>
<evidence type="ECO:0000256" key="7">
    <source>
        <dbReference type="ARBA" id="ARBA00023235"/>
    </source>
</evidence>
<evidence type="ECO:0000259" key="11">
    <source>
        <dbReference type="PROSITE" id="PS52040"/>
    </source>
</evidence>
<protein>
    <recommendedName>
        <fullName evidence="9">DNA gyrase subunit A</fullName>
        <ecNumber evidence="9">5.6.2.2</ecNumber>
    </recommendedName>
</protein>
<keyword evidence="4 9" id="KW-0067">ATP-binding</keyword>
<sequence>MPDDNNPIGKIQPVEITTEMQKNFLDYAMSVIVARALPDVRDGLKPVHRRILYAMWDTGLRSSGKHKKSATVVGEVLGKYHPHGDVPVYDALVRLAQDFSMRYPLVDGQGNFGSIDGDSPAAMRYTEAKLSKIAEEILVDIEKETVNMVPNFDGTHNEPEFLPAKLPNLLLMGSDGIAVGMATKIPPHNLGEIVDAITHLVDNPDASVEDLLQFVKGPDFPTYGAIYDAKAIAEVYATGRGRIIVRGKAEIEENKAGKQQIIITEVPYQVNKAEMVARIADLVHEKKIEGISDLRDESDRTGLRVVIELKRDAKPKSILNNIYKHTALQTSFPANFVALIDGTPQTLNLKQILAEYIRHRQQVITRRTEYDLKIARARAHILEGLKIALDHLDAVIKTIRESRDSDVAKTNLVQRFGLSELQATAILDMQLRRLAALERQKIEDEYKEVTKTIAALEDLLAHPAKILAVIKAEIADLKAKFGDPRRTRVYKQGIGEFSEEDLIPSEDTVVTVTATGYIKRQHPSAFRTQARGGKGVTGMTTKEEDEVSHILSANTHDDIYFFTSKGRVFKIKAYDLPEGSRQAKGQAVVNLINIEVDEKLTTVLSLGKDDQYKFLLMATDRGTVKKTKLTEFDSIRQSGKIAIKLEANDSLKWVKPTTSTDQILLVSYEGKSIRFREEDVRPTARDTMGVRGIELKPGDYVVGMEVFPSTKQPPTDKRRKVFEDVLIITQNGLGKRTSVKGWPLQKRGGQGVKAAQITAKTGKIVSCIAVDETIDQVVLTSRQAQIIKLPLRNIPQLGRDTQGVILMRFSKKGDSVSSITCLEKDQENNVK</sequence>
<reference evidence="12 13" key="1">
    <citation type="journal article" date="2016" name="Nat. Commun.">
        <title>Thousands of microbial genomes shed light on interconnected biogeochemical processes in an aquifer system.</title>
        <authorList>
            <person name="Anantharaman K."/>
            <person name="Brown C.T."/>
            <person name="Hug L.A."/>
            <person name="Sharon I."/>
            <person name="Castelle C.J."/>
            <person name="Probst A.J."/>
            <person name="Thomas B.C."/>
            <person name="Singh A."/>
            <person name="Wilkins M.J."/>
            <person name="Karaoz U."/>
            <person name="Brodie E.L."/>
            <person name="Williams K.H."/>
            <person name="Hubbard S.S."/>
            <person name="Banfield J.F."/>
        </authorList>
    </citation>
    <scope>NUCLEOTIDE SEQUENCE [LARGE SCALE GENOMIC DNA]</scope>
</reference>
<evidence type="ECO:0000256" key="10">
    <source>
        <dbReference type="PROSITE-ProRule" id="PRU01384"/>
    </source>
</evidence>
<keyword evidence="5 9" id="KW-0799">Topoisomerase</keyword>
<dbReference type="PROSITE" id="PS52040">
    <property type="entry name" value="TOPO_IIA"/>
    <property type="match status" value="1"/>
</dbReference>
<dbReference type="GO" id="GO:0034335">
    <property type="term" value="F:DNA negative supercoiling activity"/>
    <property type="evidence" value="ECO:0007669"/>
    <property type="project" value="UniProtKB-ARBA"/>
</dbReference>
<dbReference type="GO" id="GO:0005524">
    <property type="term" value="F:ATP binding"/>
    <property type="evidence" value="ECO:0007669"/>
    <property type="project" value="UniProtKB-UniRule"/>
</dbReference>
<dbReference type="NCBIfam" id="TIGR01063">
    <property type="entry name" value="gyrA"/>
    <property type="match status" value="1"/>
</dbReference>
<dbReference type="AlphaFoldDB" id="A0A1F4ZC26"/>
<dbReference type="EC" id="5.6.2.2" evidence="9"/>
<dbReference type="FunFam" id="1.10.268.10:FF:000001">
    <property type="entry name" value="DNA gyrase subunit A"/>
    <property type="match status" value="1"/>
</dbReference>
<dbReference type="InterPro" id="IPR005743">
    <property type="entry name" value="GyrA"/>
</dbReference>
<proteinExistence type="inferred from homology"/>
<organism evidence="12 13">
    <name type="scientific">Candidatus Amesbacteria bacterium RIFCSPLOWO2_01_FULL_48_25</name>
    <dbReference type="NCBI Taxonomy" id="1797259"/>
    <lineage>
        <taxon>Bacteria</taxon>
        <taxon>Candidatus Amesiibacteriota</taxon>
    </lineage>
</organism>
<keyword evidence="6 9" id="KW-0238">DNA-binding</keyword>
<dbReference type="SMART" id="SM00434">
    <property type="entry name" value="TOP4c"/>
    <property type="match status" value="1"/>
</dbReference>
<dbReference type="GO" id="GO:0005737">
    <property type="term" value="C:cytoplasm"/>
    <property type="evidence" value="ECO:0007669"/>
    <property type="project" value="UniProtKB-SubCell"/>
</dbReference>
<comment type="catalytic activity">
    <reaction evidence="1 9 10">
        <text>ATP-dependent breakage, passage and rejoining of double-stranded DNA.</text>
        <dbReference type="EC" id="5.6.2.2"/>
    </reaction>
</comment>
<dbReference type="NCBIfam" id="NF004044">
    <property type="entry name" value="PRK05561.1"/>
    <property type="match status" value="1"/>
</dbReference>
<name>A0A1F4ZC26_9BACT</name>
<dbReference type="InterPro" id="IPR006691">
    <property type="entry name" value="GyrA/parC_rep"/>
</dbReference>
<comment type="miscellaneous">
    <text evidence="9">Few gyrases are as efficient as E.coli at forming negative supercoils. Not all organisms have 2 type II topoisomerases; in organisms with a single type II topoisomerase this enzyme also has to decatenate newly replicated chromosomes.</text>
</comment>
<feature type="domain" description="Topo IIA-type catalytic" evidence="11">
    <location>
        <begin position="37"/>
        <end position="502"/>
    </location>
</feature>
<comment type="subunit">
    <text evidence="8">Heterotetramer composed of ParC and ParE.</text>
</comment>
<evidence type="ECO:0000256" key="9">
    <source>
        <dbReference type="HAMAP-Rule" id="MF_01897"/>
    </source>
</evidence>
<evidence type="ECO:0000256" key="3">
    <source>
        <dbReference type="ARBA" id="ARBA00022741"/>
    </source>
</evidence>
<dbReference type="NCBIfam" id="NF004043">
    <property type="entry name" value="PRK05560.1"/>
    <property type="match status" value="1"/>
</dbReference>
<dbReference type="STRING" id="1797259.A2989_03645"/>
<evidence type="ECO:0000256" key="5">
    <source>
        <dbReference type="ARBA" id="ARBA00023029"/>
    </source>
</evidence>
<dbReference type="FunFam" id="3.90.199.10:FF:000001">
    <property type="entry name" value="DNA gyrase subunit A"/>
    <property type="match status" value="1"/>
</dbReference>
<comment type="similarity">
    <text evidence="2 9">Belongs to the type II topoisomerase GyrA/ParC subunit family.</text>
</comment>
<evidence type="ECO:0000256" key="8">
    <source>
        <dbReference type="ARBA" id="ARBA00063644"/>
    </source>
</evidence>
<feature type="short sequence motif" description="GyrA-box" evidence="9">
    <location>
        <begin position="529"/>
        <end position="535"/>
    </location>
</feature>
<evidence type="ECO:0000256" key="1">
    <source>
        <dbReference type="ARBA" id="ARBA00000185"/>
    </source>
</evidence>
<dbReference type="InterPro" id="IPR050220">
    <property type="entry name" value="Type_II_DNA_Topoisomerases"/>
</dbReference>
<evidence type="ECO:0000256" key="6">
    <source>
        <dbReference type="ARBA" id="ARBA00023125"/>
    </source>
</evidence>
<dbReference type="InterPro" id="IPR013757">
    <property type="entry name" value="Topo_IIA_A_a_sf"/>
</dbReference>
<dbReference type="PANTHER" id="PTHR43493">
    <property type="entry name" value="DNA GYRASE/TOPOISOMERASE SUBUNIT A"/>
    <property type="match status" value="1"/>
</dbReference>
<keyword evidence="7 9" id="KW-0413">Isomerase</keyword>
<evidence type="ECO:0000313" key="13">
    <source>
        <dbReference type="Proteomes" id="UP000177080"/>
    </source>
</evidence>
<comment type="subcellular location">
    <subcellularLocation>
        <location evidence="9">Cytoplasm</location>
    </subcellularLocation>
</comment>
<dbReference type="HAMAP" id="MF_01897">
    <property type="entry name" value="GyrA"/>
    <property type="match status" value="1"/>
</dbReference>
<dbReference type="InterPro" id="IPR013760">
    <property type="entry name" value="Topo_IIA-like_dom_sf"/>
</dbReference>
<dbReference type="Gene3D" id="3.30.1360.40">
    <property type="match status" value="1"/>
</dbReference>
<keyword evidence="3 9" id="KW-0547">Nucleotide-binding</keyword>
<dbReference type="Proteomes" id="UP000177080">
    <property type="component" value="Unassembled WGS sequence"/>
</dbReference>
<dbReference type="InterPro" id="IPR035516">
    <property type="entry name" value="Gyrase/topoIV_suA_C"/>
</dbReference>
<comment type="subunit">
    <text evidence="9">Heterotetramer, composed of two GyrA and two GyrB chains. In the heterotetramer, GyrA contains the active site tyrosine that forms a transient covalent intermediate with DNA, while GyrB binds cofactors and catalyzes ATP hydrolysis.</text>
</comment>
<dbReference type="Gene3D" id="2.120.10.90">
    <property type="entry name" value="DNA gyrase/topoisomerase IV, subunit A, C-terminal"/>
    <property type="match status" value="1"/>
</dbReference>
<dbReference type="CDD" id="cd00187">
    <property type="entry name" value="TOP4c"/>
    <property type="match status" value="1"/>
</dbReference>
<evidence type="ECO:0000256" key="2">
    <source>
        <dbReference type="ARBA" id="ARBA00008263"/>
    </source>
</evidence>
<comment type="function">
    <text evidence="9">A type II topoisomerase that negatively supercoils closed circular double-stranded (ds) DNA in an ATP-dependent manner to modulate DNA topology and maintain chromosomes in an underwound state. Negative supercoiling favors strand separation, and DNA replication, transcription, recombination and repair, all of which involve strand separation. Also able to catalyze the interconversion of other topological isomers of dsDNA rings, including catenanes and knotted rings. Type II topoisomerases break and join 2 DNA strands simultaneously in an ATP-dependent manner.</text>
</comment>
<comment type="caution">
    <text evidence="12">The sequence shown here is derived from an EMBL/GenBank/DDBJ whole genome shotgun (WGS) entry which is preliminary data.</text>
</comment>
<dbReference type="Gene3D" id="1.10.268.10">
    <property type="entry name" value="Topoisomerase, domain 3"/>
    <property type="match status" value="1"/>
</dbReference>
<dbReference type="PANTHER" id="PTHR43493:SF5">
    <property type="entry name" value="DNA GYRASE SUBUNIT A, CHLOROPLASTIC_MITOCHONDRIAL"/>
    <property type="match status" value="1"/>
</dbReference>